<dbReference type="RefSeq" id="WP_115651881.1">
    <property type="nucleotide sequence ID" value="NZ_JANQCQ010000036.1"/>
</dbReference>
<keyword evidence="2" id="KW-0472">Membrane</keyword>
<feature type="transmembrane region" description="Helical" evidence="2">
    <location>
        <begin position="120"/>
        <end position="142"/>
    </location>
</feature>
<dbReference type="Proteomes" id="UP000509722">
    <property type="component" value="Chromosome"/>
</dbReference>
<name>A0AAE7EB97_9BACT</name>
<gene>
    <name evidence="3" type="ORF">CURT_1646</name>
</gene>
<protein>
    <submittedName>
        <fullName evidence="3">Membrane protein</fullName>
    </submittedName>
</protein>
<feature type="coiled-coil region" evidence="1">
    <location>
        <begin position="142"/>
        <end position="169"/>
    </location>
</feature>
<dbReference type="EMBL" id="CP053832">
    <property type="protein sequence ID" value="QKF85074.1"/>
    <property type="molecule type" value="Genomic_DNA"/>
</dbReference>
<feature type="transmembrane region" description="Helical" evidence="2">
    <location>
        <begin position="37"/>
        <end position="54"/>
    </location>
</feature>
<sequence>MNKKEEFLITIFYMLPVWFQAVFFESNLPNIRFLKETILLIYFILLLNMMYQAYKLCIKYFINIKFGYLFSTKIVFFTLIFLFYFFIYKLIFELCFFGDGLFQVNIQYKEDIYGQNFKKLFWNFIFSLHYPIYIFIFIKPFVNHLDRSIKEYKSSMKDLNEKNETKNTQS</sequence>
<dbReference type="AlphaFoldDB" id="A0AAE7EB97"/>
<evidence type="ECO:0000256" key="1">
    <source>
        <dbReference type="SAM" id="Coils"/>
    </source>
</evidence>
<feature type="transmembrane region" description="Helical" evidence="2">
    <location>
        <begin position="7"/>
        <end position="25"/>
    </location>
</feature>
<proteinExistence type="predicted"/>
<accession>A0AAE7EB97</accession>
<keyword evidence="2" id="KW-0812">Transmembrane</keyword>
<reference evidence="3 4" key="1">
    <citation type="submission" date="2020-05" db="EMBL/GenBank/DDBJ databases">
        <title>Complete genome sequencing of Campylobacter and Arcobacter type strains.</title>
        <authorList>
            <person name="Miller W.G."/>
            <person name="Yee E."/>
        </authorList>
    </citation>
    <scope>NUCLEOTIDE SEQUENCE [LARGE SCALE GENOMIC DNA]</scope>
    <source>
        <strain evidence="3 4">LMG 6451</strain>
    </source>
</reference>
<feature type="transmembrane region" description="Helical" evidence="2">
    <location>
        <begin position="66"/>
        <end position="87"/>
    </location>
</feature>
<evidence type="ECO:0000313" key="4">
    <source>
        <dbReference type="Proteomes" id="UP000509722"/>
    </source>
</evidence>
<evidence type="ECO:0000313" key="3">
    <source>
        <dbReference type="EMBL" id="QKF85074.1"/>
    </source>
</evidence>
<keyword evidence="1" id="KW-0175">Coiled coil</keyword>
<keyword evidence="2" id="KW-1133">Transmembrane helix</keyword>
<organism evidence="3 4">
    <name type="scientific">Campylobacter ureolyticus</name>
    <dbReference type="NCBI Taxonomy" id="827"/>
    <lineage>
        <taxon>Bacteria</taxon>
        <taxon>Pseudomonadati</taxon>
        <taxon>Campylobacterota</taxon>
        <taxon>Epsilonproteobacteria</taxon>
        <taxon>Campylobacterales</taxon>
        <taxon>Campylobacteraceae</taxon>
        <taxon>Campylobacter</taxon>
    </lineage>
</organism>
<evidence type="ECO:0000256" key="2">
    <source>
        <dbReference type="SAM" id="Phobius"/>
    </source>
</evidence>